<dbReference type="InterPro" id="IPR020013">
    <property type="entry name" value="Flagellar_FlgE/F/G"/>
</dbReference>
<dbReference type="Pfam" id="PF22692">
    <property type="entry name" value="LlgE_F_G_D1"/>
    <property type="match status" value="1"/>
</dbReference>
<evidence type="ECO:0000259" key="8">
    <source>
        <dbReference type="Pfam" id="PF07559"/>
    </source>
</evidence>
<evidence type="ECO:0000259" key="7">
    <source>
        <dbReference type="Pfam" id="PF06429"/>
    </source>
</evidence>
<dbReference type="RefSeq" id="WP_193906414.1">
    <property type="nucleotide sequence ID" value="NZ_PRDL01000001.1"/>
</dbReference>
<comment type="subcellular location">
    <subcellularLocation>
        <location evidence="1 5">Bacterial flagellum basal body</location>
    </subcellularLocation>
</comment>
<dbReference type="NCBIfam" id="NF005286">
    <property type="entry name" value="PRK06803.1"/>
    <property type="match status" value="1"/>
</dbReference>
<dbReference type="GO" id="GO:0009424">
    <property type="term" value="C:bacterial-type flagellum hook"/>
    <property type="evidence" value="ECO:0007669"/>
    <property type="project" value="TreeGrafter"/>
</dbReference>
<evidence type="ECO:0000313" key="10">
    <source>
        <dbReference type="EMBL" id="MBE8715793.1"/>
    </source>
</evidence>
<dbReference type="InterPro" id="IPR037058">
    <property type="entry name" value="Falgellar_hook_FlgE_sf"/>
</dbReference>
<sequence>MSFNIALSGLNAVSEGLNTISNNIANVSTTGFKSSRTEFGSIYSDSQAMGVQVMGTTQSITQGGPVTTTGRSMDLAIAGGGFFVTKSSTGETNYTRAGVFGTDKENFIVSAAGQKLQGFPVDAQNTLQVGSVSDLKLQNGNIAATATDRVNFVANLNANDTIPSLATFDPAQADSYNSTYTSKIFDSQGKEHTLTQYFVKTGDNAWTAHYYVDGTDTTNSIGTQNLVFNTDGYMTQPYNYAGVLAQQNPLNPAHADVELDIPAALLGGGVADITLQVNYGGDGIGGATQFGSSFLVSTNAPNGYTSGEQTGIAIEKNGMVYATYSNGQRQLQGQVILASFANAGGLANENGTTWKETSESGGALVGVPGVGPFGAVTAGSLESSNVDLTQQLVNLMEGQRNYQANTKVLSTNKELTQVLFSSI</sequence>
<comment type="caution">
    <text evidence="10">The sequence shown here is derived from an EMBL/GenBank/DDBJ whole genome shotgun (WGS) entry which is preliminary data.</text>
</comment>
<reference evidence="10" key="1">
    <citation type="submission" date="2018-07" db="EMBL/GenBank/DDBJ databases">
        <title>Genome assembly of strain Ka43.</title>
        <authorList>
            <person name="Kukolya J."/>
            <person name="Nagy I."/>
            <person name="Horvath B."/>
            <person name="Toth A."/>
        </authorList>
    </citation>
    <scope>NUCLEOTIDE SEQUENCE</scope>
    <source>
        <strain evidence="10">KB43</strain>
    </source>
</reference>
<dbReference type="InterPro" id="IPR037925">
    <property type="entry name" value="FlgE/F/G-like"/>
</dbReference>
<evidence type="ECO:0000256" key="3">
    <source>
        <dbReference type="ARBA" id="ARBA00019015"/>
    </source>
</evidence>
<dbReference type="AlphaFoldDB" id="A0A928UZ95"/>
<evidence type="ECO:0000256" key="5">
    <source>
        <dbReference type="RuleBase" id="RU362116"/>
    </source>
</evidence>
<dbReference type="Pfam" id="PF07559">
    <property type="entry name" value="FlgE_D2"/>
    <property type="match status" value="1"/>
</dbReference>
<feature type="domain" description="Flagellar hook protein FlgE/F/G-like D1" evidence="9">
    <location>
        <begin position="76"/>
        <end position="126"/>
    </location>
</feature>
<gene>
    <name evidence="10" type="ORF">C4F51_01155</name>
</gene>
<keyword evidence="10" id="KW-0969">Cilium</keyword>
<proteinExistence type="inferred from homology"/>
<dbReference type="NCBIfam" id="TIGR03506">
    <property type="entry name" value="FlgEFG_subfam"/>
    <property type="match status" value="1"/>
</dbReference>
<comment type="similarity">
    <text evidence="2 5">Belongs to the flagella basal body rod proteins family.</text>
</comment>
<feature type="domain" description="Flagellar basal-body/hook protein C-terminal" evidence="7">
    <location>
        <begin position="378"/>
        <end position="418"/>
    </location>
</feature>
<keyword evidence="11" id="KW-1185">Reference proteome</keyword>
<dbReference type="Pfam" id="PF06429">
    <property type="entry name" value="Flg_bbr_C"/>
    <property type="match status" value="1"/>
</dbReference>
<dbReference type="GO" id="GO:0071978">
    <property type="term" value="P:bacterial-type flagellum-dependent swarming motility"/>
    <property type="evidence" value="ECO:0007669"/>
    <property type="project" value="TreeGrafter"/>
</dbReference>
<dbReference type="InterPro" id="IPR011491">
    <property type="entry name" value="FlgE_D2"/>
</dbReference>
<dbReference type="InterPro" id="IPR010930">
    <property type="entry name" value="Flg_bb/hook_C_dom"/>
</dbReference>
<evidence type="ECO:0000313" key="11">
    <source>
        <dbReference type="Proteomes" id="UP000652567"/>
    </source>
</evidence>
<dbReference type="Pfam" id="PF00460">
    <property type="entry name" value="Flg_bb_rod"/>
    <property type="match status" value="1"/>
</dbReference>
<evidence type="ECO:0000259" key="9">
    <source>
        <dbReference type="Pfam" id="PF22692"/>
    </source>
</evidence>
<comment type="function">
    <text evidence="5">A flexible structure which links the flagellar filament to the drive apparatus in the basal body.</text>
</comment>
<dbReference type="InterPro" id="IPR019776">
    <property type="entry name" value="Flagellar_basal_body_rod_CS"/>
</dbReference>
<dbReference type="Gene3D" id="2.60.98.20">
    <property type="entry name" value="Flagellar hook protein FlgE"/>
    <property type="match status" value="1"/>
</dbReference>
<dbReference type="SUPFAM" id="SSF117143">
    <property type="entry name" value="Flagellar hook protein flgE"/>
    <property type="match status" value="1"/>
</dbReference>
<keyword evidence="4 5" id="KW-0975">Bacterial flagellum</keyword>
<dbReference type="PROSITE" id="PS00588">
    <property type="entry name" value="FLAGELLA_BB_ROD"/>
    <property type="match status" value="1"/>
</dbReference>
<keyword evidence="10" id="KW-0966">Cell projection</keyword>
<dbReference type="InterPro" id="IPR001444">
    <property type="entry name" value="Flag_bb_rod_N"/>
</dbReference>
<feature type="domain" description="Flagellar hook protein FlgE D2" evidence="8">
    <location>
        <begin position="155"/>
        <end position="304"/>
    </location>
</feature>
<keyword evidence="10" id="KW-0282">Flagellum</keyword>
<feature type="domain" description="Flagellar basal body rod protein N-terminal" evidence="6">
    <location>
        <begin position="3"/>
        <end position="33"/>
    </location>
</feature>
<dbReference type="EMBL" id="PRDL01000001">
    <property type="protein sequence ID" value="MBE8715793.1"/>
    <property type="molecule type" value="Genomic_DNA"/>
</dbReference>
<evidence type="ECO:0000256" key="1">
    <source>
        <dbReference type="ARBA" id="ARBA00004117"/>
    </source>
</evidence>
<protein>
    <recommendedName>
        <fullName evidence="3 5">Flagellar hook protein FlgE</fullName>
    </recommendedName>
</protein>
<name>A0A928UZ95_9GAMM</name>
<dbReference type="GO" id="GO:0005829">
    <property type="term" value="C:cytosol"/>
    <property type="evidence" value="ECO:0007669"/>
    <property type="project" value="TreeGrafter"/>
</dbReference>
<dbReference type="Proteomes" id="UP000652567">
    <property type="component" value="Unassembled WGS sequence"/>
</dbReference>
<accession>A0A928UZ95</accession>
<evidence type="ECO:0000259" key="6">
    <source>
        <dbReference type="Pfam" id="PF00460"/>
    </source>
</evidence>
<dbReference type="PANTHER" id="PTHR30435:SF1">
    <property type="entry name" value="FLAGELLAR HOOK PROTEIN FLGE"/>
    <property type="match status" value="1"/>
</dbReference>
<evidence type="ECO:0000256" key="4">
    <source>
        <dbReference type="ARBA" id="ARBA00023143"/>
    </source>
</evidence>
<dbReference type="PANTHER" id="PTHR30435">
    <property type="entry name" value="FLAGELLAR PROTEIN"/>
    <property type="match status" value="1"/>
</dbReference>
<organism evidence="10 11">
    <name type="scientific">Cellvibrio polysaccharolyticus</name>
    <dbReference type="NCBI Taxonomy" id="2082724"/>
    <lineage>
        <taxon>Bacteria</taxon>
        <taxon>Pseudomonadati</taxon>
        <taxon>Pseudomonadota</taxon>
        <taxon>Gammaproteobacteria</taxon>
        <taxon>Cellvibrionales</taxon>
        <taxon>Cellvibrionaceae</taxon>
        <taxon>Cellvibrio</taxon>
    </lineage>
</organism>
<evidence type="ECO:0000256" key="2">
    <source>
        <dbReference type="ARBA" id="ARBA00009677"/>
    </source>
</evidence>
<dbReference type="GO" id="GO:0009425">
    <property type="term" value="C:bacterial-type flagellum basal body"/>
    <property type="evidence" value="ECO:0007669"/>
    <property type="project" value="UniProtKB-SubCell"/>
</dbReference>
<dbReference type="InterPro" id="IPR053967">
    <property type="entry name" value="LlgE_F_G-like_D1"/>
</dbReference>